<dbReference type="EMBL" id="JAZHXJ010002692">
    <property type="protein sequence ID" value="KAL1837188.1"/>
    <property type="molecule type" value="Genomic_DNA"/>
</dbReference>
<comment type="caution">
    <text evidence="1">The sequence shown here is derived from an EMBL/GenBank/DDBJ whole genome shotgun (WGS) entry which is preliminary data.</text>
</comment>
<dbReference type="Proteomes" id="UP001586593">
    <property type="component" value="Unassembled WGS sequence"/>
</dbReference>
<accession>A0ABR3V5Z5</accession>
<reference evidence="1 2" key="1">
    <citation type="journal article" date="2024" name="Commun. Biol.">
        <title>Comparative genomic analysis of thermophilic fungi reveals convergent evolutionary adaptations and gene losses.</title>
        <authorList>
            <person name="Steindorff A.S."/>
            <person name="Aguilar-Pontes M.V."/>
            <person name="Robinson A.J."/>
            <person name="Andreopoulos B."/>
            <person name="LaButti K."/>
            <person name="Kuo A."/>
            <person name="Mondo S."/>
            <person name="Riley R."/>
            <person name="Otillar R."/>
            <person name="Haridas S."/>
            <person name="Lipzen A."/>
            <person name="Grimwood J."/>
            <person name="Schmutz J."/>
            <person name="Clum A."/>
            <person name="Reid I.D."/>
            <person name="Moisan M.C."/>
            <person name="Butler G."/>
            <person name="Nguyen T.T.M."/>
            <person name="Dewar K."/>
            <person name="Conant G."/>
            <person name="Drula E."/>
            <person name="Henrissat B."/>
            <person name="Hansel C."/>
            <person name="Singer S."/>
            <person name="Hutchinson M.I."/>
            <person name="de Vries R.P."/>
            <person name="Natvig D.O."/>
            <person name="Powell A.J."/>
            <person name="Tsang A."/>
            <person name="Grigoriev I.V."/>
        </authorList>
    </citation>
    <scope>NUCLEOTIDE SEQUENCE [LARGE SCALE GENOMIC DNA]</scope>
    <source>
        <strain evidence="1 2">ATCC 24622</strain>
    </source>
</reference>
<organism evidence="1 2">
    <name type="scientific">Phialemonium thermophilum</name>
    <dbReference type="NCBI Taxonomy" id="223376"/>
    <lineage>
        <taxon>Eukaryota</taxon>
        <taxon>Fungi</taxon>
        <taxon>Dikarya</taxon>
        <taxon>Ascomycota</taxon>
        <taxon>Pezizomycotina</taxon>
        <taxon>Sordariomycetes</taxon>
        <taxon>Sordariomycetidae</taxon>
        <taxon>Cephalothecales</taxon>
        <taxon>Cephalothecaceae</taxon>
        <taxon>Phialemonium</taxon>
    </lineage>
</organism>
<name>A0ABR3V5Z5_9PEZI</name>
<gene>
    <name evidence="1" type="ORF">VTK73DRAFT_4769</name>
</gene>
<sequence length="145" mass="16408">MSKSPILPSQAMGYAFQRAYLARKYKGPATANQLWTKKQLSESTYEPGTQITDHFEVVDKTPTEITVRCGDSPRRPEPRNSDGLFVMSAKVDREQGVVELGVKSCFFNSLTRQEGIAGPMPPWMENLHAWYSRLLLATASWRLVR</sequence>
<protein>
    <submittedName>
        <fullName evidence="1">Uncharacterized protein</fullName>
    </submittedName>
</protein>
<keyword evidence="2" id="KW-1185">Reference proteome</keyword>
<evidence type="ECO:0000313" key="1">
    <source>
        <dbReference type="EMBL" id="KAL1837188.1"/>
    </source>
</evidence>
<evidence type="ECO:0000313" key="2">
    <source>
        <dbReference type="Proteomes" id="UP001586593"/>
    </source>
</evidence>
<proteinExistence type="predicted"/>